<dbReference type="Proteomes" id="UP000001064">
    <property type="component" value="Unassembled WGS sequence"/>
</dbReference>
<proteinExistence type="predicted"/>
<dbReference type="InterPro" id="IPR011009">
    <property type="entry name" value="Kinase-like_dom_sf"/>
</dbReference>
<dbReference type="SUPFAM" id="SSF56112">
    <property type="entry name" value="Protein kinase-like (PK-like)"/>
    <property type="match status" value="1"/>
</dbReference>
<evidence type="ECO:0008006" key="4">
    <source>
        <dbReference type="Google" id="ProtNLM"/>
    </source>
</evidence>
<feature type="region of interest" description="Disordered" evidence="1">
    <location>
        <begin position="19"/>
        <end position="39"/>
    </location>
</feature>
<dbReference type="PANTHER" id="PTHR46433:SF1">
    <property type="entry name" value="ANKYRIN REPEAT-CONTAINING PROTEIN"/>
    <property type="match status" value="1"/>
</dbReference>
<accession>F0ZYX7</accession>
<evidence type="ECO:0000256" key="1">
    <source>
        <dbReference type="SAM" id="MobiDB-lite"/>
    </source>
</evidence>
<dbReference type="InParanoid" id="F0ZYX7"/>
<organism evidence="2 3">
    <name type="scientific">Dictyostelium purpureum</name>
    <name type="common">Slime mold</name>
    <dbReference type="NCBI Taxonomy" id="5786"/>
    <lineage>
        <taxon>Eukaryota</taxon>
        <taxon>Amoebozoa</taxon>
        <taxon>Evosea</taxon>
        <taxon>Eumycetozoa</taxon>
        <taxon>Dictyostelia</taxon>
        <taxon>Dictyosteliales</taxon>
        <taxon>Dictyosteliaceae</taxon>
        <taxon>Dictyostelium</taxon>
    </lineage>
</organism>
<dbReference type="EMBL" id="GL871295">
    <property type="protein sequence ID" value="EGC30852.1"/>
    <property type="molecule type" value="Genomic_DNA"/>
</dbReference>
<keyword evidence="3" id="KW-1185">Reference proteome</keyword>
<feature type="compositionally biased region" description="Polar residues" evidence="1">
    <location>
        <begin position="19"/>
        <end position="36"/>
    </location>
</feature>
<sequence>MTLIKCIQSFGNITYNSNGRNSSTSKSDICTDSSAKGNEDKNKSCYVITDSQTPHCSIPANDCISCGTGFTPNHNFHIINNNKQKLINCLKNYSKKSFYLTIKEKIIKYLEIIKKDKAFYYKLKEINEIILEPKLLFSTDQNDRVSFFDDPAESHELFEPYKFRIQKFIDFKEDLDKNKHVYLINLFEQLIKGYKEEMQCFIQNAIINKLSKKRMNMYNNDVYLVSEDLEFKEISLNIAYELSCYHQTELDYVRTNPTGNSIGKKIGECYVKVDSGDTLLAPANEDAVYKLCCSLFGTDQEIVMPTGLLILSKVPILPANLRDSPQRKKMAEIKKDQGYQSNKEVFIFDPQLKQEVKDAMKEVRTLSIQASLYKNGPTLFKFLEGIQNSPDYETKLLSTIDLYNYSCHIFSSLLLLHEDYKADNLIVDLETGKIVGIDNDHCLENDEMKKEKNSNGYLITIRNILYLLEPLMNKPVNKKARDQFISKQPHHLILDWLLHLFKQENMYTQLIEMSLFTNGLEFPNEQTIEQTCQSLRLPIKFQKGFIDSLLKRFIKIKNLLTNNPNITHQQLFKEIHPFASVYYEAVKKCYNTPLTQIASMYPHCFDEKVQQYLKDNSIVYKDFFSNLSKHQFIQSERSISILDSIYDFIYNIDVCLDLLESLNETAFSAIVKIITYLYKDFSIELQLNNSWVLYIQKTLKILMTQNETEKTIKALISILRIKNLDQNVLGEESSIINIVLTLPISFENKIKYIKLLASFGSSLNIVERSNSCLDLAVTCSQNKNDSINLFRTLIELGAGKFCKDQIILDFYGSLTREDKLDLMETIETLLKVNRKIVWLLSLNHLFPLLLSGSYVDPNRILRTTTKGDRIINNDQWDQIFDSNNIPIKKNEYGTRSVPFIEDCGHRIYLKLEPQFPGSELAVFTLGQRLFGYCSPFSELSFVNGMVVLLSQEIKGDVLIDFIKKDSKKLSLINPKSISRLLVLEILINNGDGNLANYIVPNSDEEIGSYDIYSIDNELAFMPPFAQEIKKGRIFPNIYLSLQVQTSLLLFEQMFNFINQDVVKELLKKDLIFELKEWVKDLLVYHDKWTIFFSNKYIIENRKNSDSSIIGIHFVPGQLKNLYSKLVRLQKLIAKPITHFKLLESLEPMVAKRYKEIFKQSPECYSVYIRSQILKNSKEESCLTSSSFLTEHVLESRDVPNAERIRQELKNGRYGPEQALYEIVEIEGQFSSFNEIYEILQKFDGNPKQQKNNPYIGYISDAKLELALKESNLEKLTSLQEQHLFKLLEGKQLLKIILRSSKELSNKYLNALSFNNVTILNFSNSQNLESISKGKIIKSQIEMPLLKKLKLNNCPKLTELMIVSNSLTHIFAINCRFKIFRVDSQELNTIFLSNESIQSIDILSHLSTFKKLIFLDLSKNQLLNNINLEAYNICSKKIIIDNRKILIKSQLSASLPFYYSSSSSTTKLNNSSLSSSSSSISASSSPQSPLSSSLSSFSSLSSLSSSNSSEEIESINILSCGSYLKNACLIGKILCNKELINNRKPIGTSGGGITIDDKFFLYCFIDENQIKTTEFEINAKAIILFFDPSLDEEKDIDQIKSSVSLLKKYYKLSMNVYGLSIPYVLFGASKDNKNKVIPKLIQNFYKMNPNIKLIYNIGVNSKEKELILRKELYDYLDHYL</sequence>
<dbReference type="RefSeq" id="XP_003292618.1">
    <property type="nucleotide sequence ID" value="XM_003292570.1"/>
</dbReference>
<reference evidence="3" key="1">
    <citation type="journal article" date="2011" name="Genome Biol.">
        <title>Comparative genomics of the social amoebae Dictyostelium discoideum and Dictyostelium purpureum.</title>
        <authorList>
            <consortium name="US DOE Joint Genome Institute (JGI-PGF)"/>
            <person name="Sucgang R."/>
            <person name="Kuo A."/>
            <person name="Tian X."/>
            <person name="Salerno W."/>
            <person name="Parikh A."/>
            <person name="Feasley C.L."/>
            <person name="Dalin E."/>
            <person name="Tu H."/>
            <person name="Huang E."/>
            <person name="Barry K."/>
            <person name="Lindquist E."/>
            <person name="Shapiro H."/>
            <person name="Bruce D."/>
            <person name="Schmutz J."/>
            <person name="Salamov A."/>
            <person name="Fey P."/>
            <person name="Gaudet P."/>
            <person name="Anjard C."/>
            <person name="Babu M.M."/>
            <person name="Basu S."/>
            <person name="Bushmanova Y."/>
            <person name="van der Wel H."/>
            <person name="Katoh-Kurasawa M."/>
            <person name="Dinh C."/>
            <person name="Coutinho P.M."/>
            <person name="Saito T."/>
            <person name="Elias M."/>
            <person name="Schaap P."/>
            <person name="Kay R.R."/>
            <person name="Henrissat B."/>
            <person name="Eichinger L."/>
            <person name="Rivero F."/>
            <person name="Putnam N.H."/>
            <person name="West C.M."/>
            <person name="Loomis W.F."/>
            <person name="Chisholm R.L."/>
            <person name="Shaulsky G."/>
            <person name="Strassmann J.E."/>
            <person name="Queller D.C."/>
            <person name="Kuspa A."/>
            <person name="Grigoriev I.V."/>
        </authorList>
    </citation>
    <scope>NUCLEOTIDE SEQUENCE [LARGE SCALE GENOMIC DNA]</scope>
    <source>
        <strain evidence="3">QSDP1</strain>
    </source>
</reference>
<dbReference type="VEuPathDB" id="AmoebaDB:DICPUDRAFT_99401"/>
<dbReference type="OrthoDB" id="673865at2759"/>
<dbReference type="GeneID" id="10508575"/>
<dbReference type="eggNOG" id="ENOG502SG89">
    <property type="taxonomic scope" value="Eukaryota"/>
</dbReference>
<gene>
    <name evidence="2" type="ORF">DICPUDRAFT_99401</name>
</gene>
<name>F0ZYX7_DICPU</name>
<protein>
    <recommendedName>
        <fullName evidence="4">Protein kinase domain-containing protein</fullName>
    </recommendedName>
</protein>
<evidence type="ECO:0000313" key="3">
    <source>
        <dbReference type="Proteomes" id="UP000001064"/>
    </source>
</evidence>
<dbReference type="KEGG" id="dpp:DICPUDRAFT_99401"/>
<dbReference type="PANTHER" id="PTHR46433">
    <property type="entry name" value="ANK_REP_REGION DOMAIN-CONTAINING PROTEIN-RELATED"/>
    <property type="match status" value="1"/>
</dbReference>
<evidence type="ECO:0000313" key="2">
    <source>
        <dbReference type="EMBL" id="EGC30852.1"/>
    </source>
</evidence>